<name>A0A1H8TKQ6_9PROT</name>
<dbReference type="AlphaFoldDB" id="A0A1H8TKQ6"/>
<dbReference type="CDD" id="cd08350">
    <property type="entry name" value="BLMT_like"/>
    <property type="match status" value="1"/>
</dbReference>
<dbReference type="EMBL" id="FODO01000025">
    <property type="protein sequence ID" value="SEO91068.1"/>
    <property type="molecule type" value="Genomic_DNA"/>
</dbReference>
<evidence type="ECO:0000313" key="2">
    <source>
        <dbReference type="EMBL" id="SEO91068.1"/>
    </source>
</evidence>
<proteinExistence type="predicted"/>
<dbReference type="RefSeq" id="WP_090321531.1">
    <property type="nucleotide sequence ID" value="NZ_FNOE01000028.1"/>
</dbReference>
<dbReference type="PROSITE" id="PS51819">
    <property type="entry name" value="VOC"/>
    <property type="match status" value="1"/>
</dbReference>
<evidence type="ECO:0000259" key="1">
    <source>
        <dbReference type="PROSITE" id="PS51819"/>
    </source>
</evidence>
<evidence type="ECO:0000313" key="3">
    <source>
        <dbReference type="Proteomes" id="UP000198814"/>
    </source>
</evidence>
<reference evidence="3" key="1">
    <citation type="submission" date="2016-10" db="EMBL/GenBank/DDBJ databases">
        <authorList>
            <person name="Varghese N."/>
            <person name="Submissions S."/>
        </authorList>
    </citation>
    <scope>NUCLEOTIDE SEQUENCE [LARGE SCALE GENOMIC DNA]</scope>
    <source>
        <strain evidence="3">Nm76</strain>
    </source>
</reference>
<feature type="domain" description="VOC" evidence="1">
    <location>
        <begin position="3"/>
        <end position="119"/>
    </location>
</feature>
<dbReference type="Gene3D" id="3.10.180.10">
    <property type="entry name" value="2,3-Dihydroxybiphenyl 1,2-Dioxygenase, domain 1"/>
    <property type="match status" value="1"/>
</dbReference>
<dbReference type="SUPFAM" id="SSF54593">
    <property type="entry name" value="Glyoxalase/Bleomycin resistance protein/Dihydroxybiphenyl dioxygenase"/>
    <property type="match status" value="1"/>
</dbReference>
<keyword evidence="3" id="KW-1185">Reference proteome</keyword>
<organism evidence="2 3">
    <name type="scientific">Nitrosomonas oligotropha</name>
    <dbReference type="NCBI Taxonomy" id="42354"/>
    <lineage>
        <taxon>Bacteria</taxon>
        <taxon>Pseudomonadati</taxon>
        <taxon>Pseudomonadota</taxon>
        <taxon>Betaproteobacteria</taxon>
        <taxon>Nitrosomonadales</taxon>
        <taxon>Nitrosomonadaceae</taxon>
        <taxon>Nitrosomonas</taxon>
    </lineage>
</organism>
<dbReference type="Proteomes" id="UP000198814">
    <property type="component" value="Unassembled WGS sequence"/>
</dbReference>
<dbReference type="InterPro" id="IPR037523">
    <property type="entry name" value="VOC_core"/>
</dbReference>
<protein>
    <recommendedName>
        <fullName evidence="1">VOC domain-containing protein</fullName>
    </recommendedName>
</protein>
<sequence>MSSYATPNLPSRCFDVTSRFYTRLGFVETWRDDDWMILEWEGIVLEFFSHHELDPLTSWFSCCLRLDDIDAFCALCKTAGLSEKNDGHPRLHSPTIEAWGGKIGALIDPDGSLLRLIQN</sequence>
<dbReference type="InterPro" id="IPR029068">
    <property type="entry name" value="Glyas_Bleomycin-R_OHBP_Dase"/>
</dbReference>
<gene>
    <name evidence="2" type="ORF">SAMN05216333_12522</name>
</gene>
<dbReference type="OrthoDB" id="9803104at2"/>
<dbReference type="STRING" id="42354.SAMN05216333_12522"/>
<accession>A0A1H8TKQ6</accession>